<gene>
    <name evidence="2" type="ORF">LJ755_07825</name>
    <name evidence="3" type="ORF">MUK71_13100</name>
</gene>
<dbReference type="GO" id="GO:0003700">
    <property type="term" value="F:DNA-binding transcription factor activity"/>
    <property type="evidence" value="ECO:0007669"/>
    <property type="project" value="InterPro"/>
</dbReference>
<dbReference type="AlphaFoldDB" id="A0A9X1S9T6"/>
<protein>
    <submittedName>
        <fullName evidence="2">MarR family transcriptional regulator</fullName>
    </submittedName>
</protein>
<dbReference type="InterPro" id="IPR036390">
    <property type="entry name" value="WH_DNA-bd_sf"/>
</dbReference>
<dbReference type="InterPro" id="IPR052526">
    <property type="entry name" value="HTH-type_Bedaq_tolerance"/>
</dbReference>
<dbReference type="EMBL" id="JAJFZT010000005">
    <property type="protein sequence ID" value="MCC3272637.1"/>
    <property type="molecule type" value="Genomic_DNA"/>
</dbReference>
<dbReference type="Gene3D" id="1.10.10.10">
    <property type="entry name" value="Winged helix-like DNA-binding domain superfamily/Winged helix DNA-binding domain"/>
    <property type="match status" value="1"/>
</dbReference>
<dbReference type="Proteomes" id="UP001155145">
    <property type="component" value="Unassembled WGS sequence"/>
</dbReference>
<reference evidence="2" key="1">
    <citation type="submission" date="2021-10" db="EMBL/GenBank/DDBJ databases">
        <title>Novel species in genus Arthrobacter.</title>
        <authorList>
            <person name="Liu Y."/>
        </authorList>
    </citation>
    <scope>NUCLEOTIDE SEQUENCE</scope>
    <source>
        <strain evidence="2">Zg-Y462</strain>
        <strain evidence="4">zg-Y462</strain>
    </source>
</reference>
<evidence type="ECO:0000259" key="1">
    <source>
        <dbReference type="PROSITE" id="PS50995"/>
    </source>
</evidence>
<evidence type="ECO:0000313" key="5">
    <source>
        <dbReference type="Proteomes" id="UP001155145"/>
    </source>
</evidence>
<dbReference type="PANTHER" id="PTHR39515:SF2">
    <property type="entry name" value="HTH-TYPE TRANSCRIPTIONAL REGULATOR RV0880"/>
    <property type="match status" value="1"/>
</dbReference>
<evidence type="ECO:0000313" key="4">
    <source>
        <dbReference type="Proteomes" id="UP000829758"/>
    </source>
</evidence>
<proteinExistence type="predicted"/>
<dbReference type="SUPFAM" id="SSF46785">
    <property type="entry name" value="Winged helix' DNA-binding domain"/>
    <property type="match status" value="1"/>
</dbReference>
<organism evidence="2 5">
    <name type="scientific">Arthrobacter zhangbolii</name>
    <dbReference type="NCBI Taxonomy" id="2886936"/>
    <lineage>
        <taxon>Bacteria</taxon>
        <taxon>Bacillati</taxon>
        <taxon>Actinomycetota</taxon>
        <taxon>Actinomycetes</taxon>
        <taxon>Micrococcales</taxon>
        <taxon>Micrococcaceae</taxon>
        <taxon>Arthrobacter</taxon>
    </lineage>
</organism>
<sequence>MKTDPALDELAEGFRESLRLALYIARNMDADTDLSSSQISVLRMAAGDGMRVTGIARNLGVKVPSATEQIIRLEAAGLLLRSPDPADSRGVRVTLTPEGAKALAEGDRNRTALMADLLRQLSPEDRTALAAALPVIRRLTELPPAQGPLHRSANS</sequence>
<feature type="domain" description="HTH marR-type" evidence="1">
    <location>
        <begin position="1"/>
        <end position="141"/>
    </location>
</feature>
<dbReference type="PANTHER" id="PTHR39515">
    <property type="entry name" value="CONSERVED PROTEIN"/>
    <property type="match status" value="1"/>
</dbReference>
<dbReference type="Proteomes" id="UP000829758">
    <property type="component" value="Chromosome"/>
</dbReference>
<dbReference type="EMBL" id="CP094984">
    <property type="protein sequence ID" value="UON91519.1"/>
    <property type="molecule type" value="Genomic_DNA"/>
</dbReference>
<evidence type="ECO:0000313" key="2">
    <source>
        <dbReference type="EMBL" id="MCC3272637.1"/>
    </source>
</evidence>
<name>A0A9X1S9T6_9MICC</name>
<dbReference type="Pfam" id="PF01047">
    <property type="entry name" value="MarR"/>
    <property type="match status" value="1"/>
</dbReference>
<dbReference type="SMART" id="SM00347">
    <property type="entry name" value="HTH_MARR"/>
    <property type="match status" value="1"/>
</dbReference>
<keyword evidence="4" id="KW-1185">Reference proteome</keyword>
<dbReference type="InterPro" id="IPR036388">
    <property type="entry name" value="WH-like_DNA-bd_sf"/>
</dbReference>
<dbReference type="RefSeq" id="WP_227902365.1">
    <property type="nucleotide sequence ID" value="NZ_CP094984.1"/>
</dbReference>
<accession>A0A9X1S9T6</accession>
<dbReference type="InterPro" id="IPR000835">
    <property type="entry name" value="HTH_MarR-typ"/>
</dbReference>
<dbReference type="PROSITE" id="PS50995">
    <property type="entry name" value="HTH_MARR_2"/>
    <property type="match status" value="1"/>
</dbReference>
<evidence type="ECO:0000313" key="3">
    <source>
        <dbReference type="EMBL" id="UON91519.1"/>
    </source>
</evidence>